<gene>
    <name evidence="14" type="primary">CSON001804</name>
</gene>
<dbReference type="PROSITE" id="PS51195">
    <property type="entry name" value="Q_MOTIF"/>
    <property type="match status" value="1"/>
</dbReference>
<name>A0A336M3K0_CULSO</name>
<dbReference type="InterPro" id="IPR027417">
    <property type="entry name" value="P-loop_NTPase"/>
</dbReference>
<evidence type="ECO:0000256" key="8">
    <source>
        <dbReference type="PROSITE-ProRule" id="PRU00552"/>
    </source>
</evidence>
<comment type="catalytic activity">
    <reaction evidence="6">
        <text>ATP + H2O = ADP + phosphate + H(+)</text>
        <dbReference type="Rhea" id="RHEA:13065"/>
        <dbReference type="ChEBI" id="CHEBI:15377"/>
        <dbReference type="ChEBI" id="CHEBI:15378"/>
        <dbReference type="ChEBI" id="CHEBI:30616"/>
        <dbReference type="ChEBI" id="CHEBI:43474"/>
        <dbReference type="ChEBI" id="CHEBI:456216"/>
        <dbReference type="EC" id="3.6.4.13"/>
    </reaction>
</comment>
<dbReference type="GO" id="GO:0003724">
    <property type="term" value="F:RNA helicase activity"/>
    <property type="evidence" value="ECO:0007669"/>
    <property type="project" value="UniProtKB-EC"/>
</dbReference>
<dbReference type="GO" id="GO:0005524">
    <property type="term" value="F:ATP binding"/>
    <property type="evidence" value="ECO:0007669"/>
    <property type="project" value="UniProtKB-KW"/>
</dbReference>
<dbReference type="GO" id="GO:0031047">
    <property type="term" value="P:regulatory ncRNA-mediated gene silencing"/>
    <property type="evidence" value="ECO:0007669"/>
    <property type="project" value="UniProtKB-ARBA"/>
</dbReference>
<evidence type="ECO:0000256" key="6">
    <source>
        <dbReference type="ARBA" id="ARBA00047984"/>
    </source>
</evidence>
<dbReference type="AlphaFoldDB" id="A0A336M3K0"/>
<dbReference type="FunFam" id="3.40.50.300:FF:000079">
    <property type="entry name" value="probable ATP-dependent RNA helicase DDX17"/>
    <property type="match status" value="1"/>
</dbReference>
<keyword evidence="5 9" id="KW-0067">ATP-binding</keyword>
<dbReference type="InterPro" id="IPR036612">
    <property type="entry name" value="KH_dom_type_1_sf"/>
</dbReference>
<sequence>MISLKGKQLGDWIIKTNILQLKNYENIKVAHFTFRETNSKMCDEWEEDVVPYNPSQESQSSQVSYERSDRKRSYDSRDNGRHRDRRDDSNRYDNRRDDSNRYDNRRDHDNRREFSRRDDRNTDYNGPKAEFLISSVDAGTVIGKGGSTIREIQSKFNVRINIDKNILEYGKAKVVITGRSDDNIHDAQKEIEGLLPKPQEETQIPFDDGPIDWEAVNKRCDEAIKERWTKCPPLEKNFYKEHPEVTALTEEQVAKFRKDNMSIQVTRTFEEQAKDSLPIPNPVIEFYHAFEEYPDLMEEIKKQGFKNPSPIQAQGWPVLLRGEDLIGIAQTGTGKTLAFLLPALIHIERQPVPRGQRGGPNILILAPTRELAQQIEHEVNKYQFRGIKACCVYGGGDRRKQVDIVNAGVEIIIATPGRFNDLVSAGIIDITSVTYLVLDEADRMLDMGFEPQIRKLLLDIRPDRQTVMTSATWPPGVRRLASSYMKNPIQVYVGSLDLAATHTVTQTIEIIDEDKKYERIIEFIRDMDPNDKAIIFCGKKQRADDLSSDLSLMNIPVQSIHGDREQSDREQALKDIKEGRVRILVATDVASRGLDIEDITHVINYDFPRNIEEYVHRVGRTGRAGKSGTSLSFVTRTDWGTAAELIEILEEANQEVPSELRMMAERFKDMKQRREDEKASFGLGGSRGGGGFRGGSRNDDGFRSNAISMTTSSSNVGSIIGRGGSNIKDMQQKFNVRINVDKNMGSEAKVTITGPEYDDVQKAIDHVKEMCANTESRDNNSYRRHH</sequence>
<dbReference type="PROSITE" id="PS00039">
    <property type="entry name" value="DEAD_ATP_HELICASE"/>
    <property type="match status" value="1"/>
</dbReference>
<dbReference type="EC" id="3.6.4.13" evidence="1"/>
<dbReference type="SMART" id="SM00487">
    <property type="entry name" value="DEXDc"/>
    <property type="match status" value="1"/>
</dbReference>
<dbReference type="GO" id="GO:0003723">
    <property type="term" value="F:RNA binding"/>
    <property type="evidence" value="ECO:0007669"/>
    <property type="project" value="UniProtKB-UniRule"/>
</dbReference>
<dbReference type="CDD" id="cd17958">
    <property type="entry name" value="DEADc_DDX43_DDX53"/>
    <property type="match status" value="1"/>
</dbReference>
<feature type="domain" description="DEAD-box RNA helicase Q" evidence="13">
    <location>
        <begin position="285"/>
        <end position="313"/>
    </location>
</feature>
<keyword evidence="2 9" id="KW-0547">Nucleotide-binding</keyword>
<dbReference type="GO" id="GO:0016787">
    <property type="term" value="F:hydrolase activity"/>
    <property type="evidence" value="ECO:0007669"/>
    <property type="project" value="UniProtKB-KW"/>
</dbReference>
<dbReference type="SUPFAM" id="SSF52540">
    <property type="entry name" value="P-loop containing nucleoside triphosphate hydrolases"/>
    <property type="match status" value="1"/>
</dbReference>
<reference evidence="14" key="1">
    <citation type="submission" date="2018-07" db="EMBL/GenBank/DDBJ databases">
        <authorList>
            <person name="Quirk P.G."/>
            <person name="Krulwich T.A."/>
        </authorList>
    </citation>
    <scope>NUCLEOTIDE SEQUENCE</scope>
</reference>
<keyword evidence="4 9" id="KW-0347">Helicase</keyword>
<dbReference type="SUPFAM" id="SSF54791">
    <property type="entry name" value="Eukaryotic type KH-domain (KH-domain type I)"/>
    <property type="match status" value="2"/>
</dbReference>
<dbReference type="CDD" id="cd00105">
    <property type="entry name" value="KH-I"/>
    <property type="match status" value="2"/>
</dbReference>
<evidence type="ECO:0000256" key="5">
    <source>
        <dbReference type="ARBA" id="ARBA00022840"/>
    </source>
</evidence>
<dbReference type="Gene3D" id="3.40.50.300">
    <property type="entry name" value="P-loop containing nucleotide triphosphate hydrolases"/>
    <property type="match status" value="2"/>
</dbReference>
<dbReference type="InterPro" id="IPR014001">
    <property type="entry name" value="Helicase_ATP-bd"/>
</dbReference>
<proteinExistence type="inferred from homology"/>
<feature type="compositionally biased region" description="Basic and acidic residues" evidence="10">
    <location>
        <begin position="66"/>
        <end position="122"/>
    </location>
</feature>
<keyword evidence="3 9" id="KW-0378">Hydrolase</keyword>
<feature type="compositionally biased region" description="Gly residues" evidence="10">
    <location>
        <begin position="682"/>
        <end position="694"/>
    </location>
</feature>
<dbReference type="VEuPathDB" id="VectorBase:CSON001804"/>
<feature type="domain" description="Helicase ATP-binding" evidence="11">
    <location>
        <begin position="316"/>
        <end position="491"/>
    </location>
</feature>
<protein>
    <recommendedName>
        <fullName evidence="1">RNA helicase</fullName>
        <ecNumber evidence="1">3.6.4.13</ecNumber>
    </recommendedName>
</protein>
<dbReference type="Gene3D" id="3.30.1370.10">
    <property type="entry name" value="K Homology domain, type 1"/>
    <property type="match status" value="2"/>
</dbReference>
<organism evidence="14">
    <name type="scientific">Culicoides sonorensis</name>
    <name type="common">Biting midge</name>
    <dbReference type="NCBI Taxonomy" id="179676"/>
    <lineage>
        <taxon>Eukaryota</taxon>
        <taxon>Metazoa</taxon>
        <taxon>Ecdysozoa</taxon>
        <taxon>Arthropoda</taxon>
        <taxon>Hexapoda</taxon>
        <taxon>Insecta</taxon>
        <taxon>Pterygota</taxon>
        <taxon>Neoptera</taxon>
        <taxon>Endopterygota</taxon>
        <taxon>Diptera</taxon>
        <taxon>Nematocera</taxon>
        <taxon>Chironomoidea</taxon>
        <taxon>Ceratopogonidae</taxon>
        <taxon>Ceratopogoninae</taxon>
        <taxon>Culicoides</taxon>
        <taxon>Monoculicoides</taxon>
    </lineage>
</organism>
<dbReference type="PROSITE" id="PS50084">
    <property type="entry name" value="KH_TYPE_1"/>
    <property type="match status" value="2"/>
</dbReference>
<evidence type="ECO:0000256" key="10">
    <source>
        <dbReference type="SAM" id="MobiDB-lite"/>
    </source>
</evidence>
<evidence type="ECO:0000259" key="12">
    <source>
        <dbReference type="PROSITE" id="PS51194"/>
    </source>
</evidence>
<dbReference type="InterPro" id="IPR011545">
    <property type="entry name" value="DEAD/DEAH_box_helicase_dom"/>
</dbReference>
<dbReference type="SMART" id="SM00490">
    <property type="entry name" value="HELICc"/>
    <property type="match status" value="1"/>
</dbReference>
<dbReference type="CDD" id="cd18787">
    <property type="entry name" value="SF2_C_DEAD"/>
    <property type="match status" value="1"/>
</dbReference>
<dbReference type="PROSITE" id="PS51194">
    <property type="entry name" value="HELICASE_CTER"/>
    <property type="match status" value="1"/>
</dbReference>
<evidence type="ECO:0000256" key="3">
    <source>
        <dbReference type="ARBA" id="ARBA00022801"/>
    </source>
</evidence>
<dbReference type="PROSITE" id="PS51192">
    <property type="entry name" value="HELICASE_ATP_BIND_1"/>
    <property type="match status" value="1"/>
</dbReference>
<accession>A0A336M3K0</accession>
<feature type="region of interest" description="Disordered" evidence="10">
    <location>
        <begin position="672"/>
        <end position="698"/>
    </location>
</feature>
<feature type="compositionally biased region" description="Low complexity" evidence="10">
    <location>
        <begin position="55"/>
        <end position="65"/>
    </location>
</feature>
<dbReference type="Pfam" id="PF00270">
    <property type="entry name" value="DEAD"/>
    <property type="match status" value="1"/>
</dbReference>
<dbReference type="Pfam" id="PF00271">
    <property type="entry name" value="Helicase_C"/>
    <property type="match status" value="1"/>
</dbReference>
<evidence type="ECO:0000313" key="14">
    <source>
        <dbReference type="EMBL" id="SSX20568.1"/>
    </source>
</evidence>
<feature type="domain" description="Helicase C-terminal" evidence="12">
    <location>
        <begin position="503"/>
        <end position="664"/>
    </location>
</feature>
<feature type="short sequence motif" description="Q motif" evidence="8">
    <location>
        <begin position="285"/>
        <end position="313"/>
    </location>
</feature>
<dbReference type="InterPro" id="IPR014014">
    <property type="entry name" value="RNA_helicase_DEAD_Q_motif"/>
</dbReference>
<evidence type="ECO:0000256" key="7">
    <source>
        <dbReference type="PROSITE-ProRule" id="PRU00117"/>
    </source>
</evidence>
<keyword evidence="7" id="KW-0694">RNA-binding</keyword>
<evidence type="ECO:0000259" key="11">
    <source>
        <dbReference type="PROSITE" id="PS51192"/>
    </source>
</evidence>
<dbReference type="FunFam" id="3.40.50.300:FF:000008">
    <property type="entry name" value="ATP-dependent RNA helicase RhlB"/>
    <property type="match status" value="1"/>
</dbReference>
<dbReference type="EMBL" id="UFQT01000128">
    <property type="protein sequence ID" value="SSX20568.1"/>
    <property type="molecule type" value="Genomic_DNA"/>
</dbReference>
<evidence type="ECO:0000259" key="13">
    <source>
        <dbReference type="PROSITE" id="PS51195"/>
    </source>
</evidence>
<dbReference type="PANTHER" id="PTHR47958">
    <property type="entry name" value="ATP-DEPENDENT RNA HELICASE DBP3"/>
    <property type="match status" value="1"/>
</dbReference>
<dbReference type="InterPro" id="IPR004088">
    <property type="entry name" value="KH_dom_type_1"/>
</dbReference>
<dbReference type="InterPro" id="IPR001650">
    <property type="entry name" value="Helicase_C-like"/>
</dbReference>
<comment type="similarity">
    <text evidence="9">Belongs to the DEAD box helicase family.</text>
</comment>
<dbReference type="SMART" id="SM00322">
    <property type="entry name" value="KH"/>
    <property type="match status" value="2"/>
</dbReference>
<evidence type="ECO:0000256" key="4">
    <source>
        <dbReference type="ARBA" id="ARBA00022806"/>
    </source>
</evidence>
<dbReference type="InterPro" id="IPR000629">
    <property type="entry name" value="RNA-helicase_DEAD-box_CS"/>
</dbReference>
<evidence type="ECO:0000256" key="1">
    <source>
        <dbReference type="ARBA" id="ARBA00012552"/>
    </source>
</evidence>
<evidence type="ECO:0000256" key="2">
    <source>
        <dbReference type="ARBA" id="ARBA00022741"/>
    </source>
</evidence>
<dbReference type="InterPro" id="IPR004087">
    <property type="entry name" value="KH_dom"/>
</dbReference>
<evidence type="ECO:0000256" key="9">
    <source>
        <dbReference type="RuleBase" id="RU000492"/>
    </source>
</evidence>
<feature type="region of interest" description="Disordered" evidence="10">
    <location>
        <begin position="50"/>
        <end position="127"/>
    </location>
</feature>
<dbReference type="Pfam" id="PF00013">
    <property type="entry name" value="KH_1"/>
    <property type="match status" value="2"/>
</dbReference>